<sequence>MRDSRTRPRSGGARNVFVVAAVIVVLALIGLGIYQWRSGPGPLPGPDPMQTQTEAQPEETTTTPSQPEWCPAVEFVSVPGTWESSPEDDPFNPQANPASFMLTITRPLQEMYDINHVRVFTVPYTAQFRNIQTERGRAEMTYDDSRAEGTAKLNGELAFVGKLCPDTKFIVAGFSQGAVIAGDVASEIGNRRGVIPPERLLGAVMIADGRRENGVGVNPGVEMAGQGAEITMQPLQRVVDLATPGATMTGPRPGGFGEVADRAYEICAPNDTVCDAPLAVGNAIDRASALLLANGNHALYATNPEVIPGTTASQWTVDWARSTIDTL</sequence>
<dbReference type="PANTHER" id="PTHR33630:SF9">
    <property type="entry name" value="CUTINASE 4"/>
    <property type="match status" value="1"/>
</dbReference>
<dbReference type="Gene3D" id="3.40.50.1820">
    <property type="entry name" value="alpha/beta hydrolase"/>
    <property type="match status" value="1"/>
</dbReference>
<keyword evidence="6" id="KW-1133">Transmembrane helix</keyword>
<evidence type="ECO:0000256" key="4">
    <source>
        <dbReference type="ARBA" id="ARBA00023157"/>
    </source>
</evidence>
<dbReference type="SMART" id="SM01110">
    <property type="entry name" value="Cutinase"/>
    <property type="match status" value="1"/>
</dbReference>
<keyword evidence="6" id="KW-0812">Transmembrane</keyword>
<evidence type="ECO:0000313" key="8">
    <source>
        <dbReference type="Proteomes" id="UP001204000"/>
    </source>
</evidence>
<keyword evidence="3" id="KW-0378">Hydrolase</keyword>
<feature type="transmembrane region" description="Helical" evidence="6">
    <location>
        <begin position="12"/>
        <end position="36"/>
    </location>
</feature>
<keyword evidence="8" id="KW-1185">Reference proteome</keyword>
<dbReference type="Pfam" id="PF01083">
    <property type="entry name" value="Cutinase"/>
    <property type="match status" value="1"/>
</dbReference>
<evidence type="ECO:0000313" key="7">
    <source>
        <dbReference type="EMBL" id="MCP1387551.1"/>
    </source>
</evidence>
<keyword evidence="6" id="KW-0472">Membrane</keyword>
<evidence type="ECO:0000256" key="1">
    <source>
        <dbReference type="ARBA" id="ARBA00007534"/>
    </source>
</evidence>
<protein>
    <submittedName>
        <fullName evidence="7">PE-PPE domain-containing protein</fullName>
    </submittedName>
</protein>
<feature type="region of interest" description="Disordered" evidence="5">
    <location>
        <begin position="42"/>
        <end position="67"/>
    </location>
</feature>
<evidence type="ECO:0000256" key="2">
    <source>
        <dbReference type="ARBA" id="ARBA00022487"/>
    </source>
</evidence>
<accession>A0ABT1G0R1</accession>
<dbReference type="PANTHER" id="PTHR33630">
    <property type="entry name" value="CUTINASE RV1984C-RELATED-RELATED"/>
    <property type="match status" value="1"/>
</dbReference>
<evidence type="ECO:0000256" key="6">
    <source>
        <dbReference type="SAM" id="Phobius"/>
    </source>
</evidence>
<dbReference type="SUPFAM" id="SSF53474">
    <property type="entry name" value="alpha/beta-Hydrolases"/>
    <property type="match status" value="1"/>
</dbReference>
<feature type="compositionally biased region" description="Low complexity" evidence="5">
    <location>
        <begin position="48"/>
        <end position="67"/>
    </location>
</feature>
<evidence type="ECO:0000256" key="5">
    <source>
        <dbReference type="SAM" id="MobiDB-lite"/>
    </source>
</evidence>
<keyword evidence="2" id="KW-0719">Serine esterase</keyword>
<comment type="caution">
    <text evidence="7">The sequence shown here is derived from an EMBL/GenBank/DDBJ whole genome shotgun (WGS) entry which is preliminary data.</text>
</comment>
<dbReference type="Proteomes" id="UP001204000">
    <property type="component" value="Unassembled WGS sequence"/>
</dbReference>
<name>A0ABT1G0R1_9CORY</name>
<dbReference type="InterPro" id="IPR000675">
    <property type="entry name" value="Cutinase/axe"/>
</dbReference>
<reference evidence="7" key="1">
    <citation type="submission" date="2022-05" db="EMBL/GenBank/DDBJ databases">
        <title>Corynebacterium sp. TA-R-1 sp. nov., isolated from human feces.</title>
        <authorList>
            <person name="Shamsuzzaman M."/>
            <person name="Dahal R.H."/>
        </authorList>
    </citation>
    <scope>NUCLEOTIDE SEQUENCE</scope>
    <source>
        <strain evidence="7">TA-R-1</strain>
    </source>
</reference>
<comment type="similarity">
    <text evidence="1">Belongs to the cutinase family.</text>
</comment>
<gene>
    <name evidence="7" type="ORF">M5J20_05030</name>
</gene>
<evidence type="ECO:0000256" key="3">
    <source>
        <dbReference type="ARBA" id="ARBA00022801"/>
    </source>
</evidence>
<dbReference type="RefSeq" id="WP_253577122.1">
    <property type="nucleotide sequence ID" value="NZ_JAMFTQ010000004.1"/>
</dbReference>
<proteinExistence type="inferred from homology"/>
<organism evidence="7 8">
    <name type="scientific">Corynebacterium stercoris</name>
    <dbReference type="NCBI Taxonomy" id="2943490"/>
    <lineage>
        <taxon>Bacteria</taxon>
        <taxon>Bacillati</taxon>
        <taxon>Actinomycetota</taxon>
        <taxon>Actinomycetes</taxon>
        <taxon>Mycobacteriales</taxon>
        <taxon>Corynebacteriaceae</taxon>
        <taxon>Corynebacterium</taxon>
    </lineage>
</organism>
<dbReference type="EMBL" id="JAMFTQ010000004">
    <property type="protein sequence ID" value="MCP1387551.1"/>
    <property type="molecule type" value="Genomic_DNA"/>
</dbReference>
<keyword evidence="4" id="KW-1015">Disulfide bond</keyword>
<dbReference type="InterPro" id="IPR029058">
    <property type="entry name" value="AB_hydrolase_fold"/>
</dbReference>